<feature type="domain" description="Helicase ATP-binding" evidence="3">
    <location>
        <begin position="77"/>
        <end position="198"/>
    </location>
</feature>
<dbReference type="Ensembl" id="ENSCCRT00000185591.1">
    <property type="protein sequence ID" value="ENSCCRP00000160187.1"/>
    <property type="gene ID" value="ENSCCRG00000060039.1"/>
</dbReference>
<organism evidence="5 6">
    <name type="scientific">Cyprinus carpio carpio</name>
    <dbReference type="NCBI Taxonomy" id="630221"/>
    <lineage>
        <taxon>Eukaryota</taxon>
        <taxon>Metazoa</taxon>
        <taxon>Chordata</taxon>
        <taxon>Craniata</taxon>
        <taxon>Vertebrata</taxon>
        <taxon>Euteleostomi</taxon>
        <taxon>Actinopterygii</taxon>
        <taxon>Neopterygii</taxon>
        <taxon>Teleostei</taxon>
        <taxon>Ostariophysi</taxon>
        <taxon>Cypriniformes</taxon>
        <taxon>Cyprinidae</taxon>
        <taxon>Cyprininae</taxon>
        <taxon>Cyprinus</taxon>
    </lineage>
</organism>
<dbReference type="GO" id="GO:0016787">
    <property type="term" value="F:hydrolase activity"/>
    <property type="evidence" value="ECO:0007669"/>
    <property type="project" value="UniProtKB-KW"/>
</dbReference>
<evidence type="ECO:0000259" key="4">
    <source>
        <dbReference type="PROSITE" id="PS51194"/>
    </source>
</evidence>
<dbReference type="Proteomes" id="UP001108240">
    <property type="component" value="Unplaced"/>
</dbReference>
<dbReference type="InterPro" id="IPR038718">
    <property type="entry name" value="SNF2-like_sf"/>
</dbReference>
<dbReference type="GeneTree" id="ENSGT00910000144252"/>
<dbReference type="InterPro" id="IPR014001">
    <property type="entry name" value="Helicase_ATP-bd"/>
</dbReference>
<dbReference type="PROSITE" id="PS51194">
    <property type="entry name" value="HELICASE_CTER"/>
    <property type="match status" value="1"/>
</dbReference>
<dbReference type="Pfam" id="PF00176">
    <property type="entry name" value="SNF2-rel_dom"/>
    <property type="match status" value="1"/>
</dbReference>
<dbReference type="SMART" id="SM00490">
    <property type="entry name" value="HELICc"/>
    <property type="match status" value="1"/>
</dbReference>
<evidence type="ECO:0000259" key="3">
    <source>
        <dbReference type="PROSITE" id="PS51192"/>
    </source>
</evidence>
<dbReference type="InterPro" id="IPR000330">
    <property type="entry name" value="SNF2_N"/>
</dbReference>
<dbReference type="CDD" id="cd18793">
    <property type="entry name" value="SF2_C_SNF"/>
    <property type="match status" value="1"/>
</dbReference>
<reference evidence="5" key="2">
    <citation type="submission" date="2025-09" db="UniProtKB">
        <authorList>
            <consortium name="Ensembl"/>
        </authorList>
    </citation>
    <scope>IDENTIFICATION</scope>
</reference>
<dbReference type="InterPro" id="IPR001650">
    <property type="entry name" value="Helicase_C-like"/>
</dbReference>
<dbReference type="PANTHER" id="PTHR10799">
    <property type="entry name" value="SNF2/RAD54 HELICASE FAMILY"/>
    <property type="match status" value="1"/>
</dbReference>
<dbReference type="SUPFAM" id="SSF52540">
    <property type="entry name" value="P-loop containing nucleoside triphosphate hydrolases"/>
    <property type="match status" value="2"/>
</dbReference>
<dbReference type="GO" id="GO:0005524">
    <property type="term" value="F:ATP binding"/>
    <property type="evidence" value="ECO:0007669"/>
    <property type="project" value="InterPro"/>
</dbReference>
<keyword evidence="6" id="KW-1185">Reference proteome</keyword>
<protein>
    <submittedName>
        <fullName evidence="5">SNF2 related chromatin remodeling ATPase with DExD box 1b</fullName>
    </submittedName>
</protein>
<evidence type="ECO:0000313" key="5">
    <source>
        <dbReference type="Ensembl" id="ENSCCRP00000160187.1"/>
    </source>
</evidence>
<dbReference type="AlphaFoldDB" id="A0A9J8BS72"/>
<dbReference type="PROSITE" id="PS51192">
    <property type="entry name" value="HELICASE_ATP_BIND_1"/>
    <property type="match status" value="1"/>
</dbReference>
<proteinExistence type="inferred from homology"/>
<dbReference type="Gene3D" id="3.40.50.300">
    <property type="entry name" value="P-loop containing nucleotide triphosphate hydrolases"/>
    <property type="match status" value="1"/>
</dbReference>
<accession>A0A9J8BS72</accession>
<dbReference type="GO" id="GO:0005694">
    <property type="term" value="C:chromosome"/>
    <property type="evidence" value="ECO:0007669"/>
    <property type="project" value="UniProtKB-ARBA"/>
</dbReference>
<evidence type="ECO:0000256" key="1">
    <source>
        <dbReference type="ARBA" id="ARBA00007025"/>
    </source>
</evidence>
<keyword evidence="2" id="KW-0378">Hydrolase</keyword>
<feature type="domain" description="Helicase C-terminal" evidence="4">
    <location>
        <begin position="379"/>
        <end position="519"/>
    </location>
</feature>
<dbReference type="InterPro" id="IPR049730">
    <property type="entry name" value="SNF2/RAD54-like_C"/>
</dbReference>
<reference evidence="5" key="1">
    <citation type="submission" date="2025-08" db="UniProtKB">
        <authorList>
            <consortium name="Ensembl"/>
        </authorList>
    </citation>
    <scope>IDENTIFICATION</scope>
</reference>
<sequence>EILSFFQTASVDELTLIAGCSLKKAQKITELRSFKTWKNLVRELRILEVVKGLMSNEILADEMDTFSSFRVWGRPFKSISFLAHLYQEENHGPHLITVPASTLVISVGSTEDRKYMRYEILNQIVDYNSNCLHMSIEVQALKYTHAVFNEGHLLKNMNLLRYRHLMAINAKYRLLLTGTPLQNNLLELMSLLNFIMHNMLSSSTSQISKMFSMKYSEEQSSFERDRITHGKLIMKPFILRLVKSEILHNVLKQLSAKEEQVEFCAMSEKQQELYSALFHKLKRSSNGEKRELTNVMMQLRKLSNHSLLHRQYYITEKLKATSRLMLEEPRHLDADPALIKEDMEVLSDFELHRLCQQYSALQEYQLDTDILLDSGKLGLLAQLLNSLKEKVGENRFLQFKMMLDILEVFLRHHKHRYNRLDGSTPMSDRIELIDQFNTDQDIFVFLLSTRAGGLGINLTSANVVIIHDIDCDPYNDKQTEGRCHQVGQTRTVKVINSQGFSPDTSPDDMSSLLKAPLGL</sequence>
<evidence type="ECO:0000313" key="6">
    <source>
        <dbReference type="Proteomes" id="UP001108240"/>
    </source>
</evidence>
<dbReference type="Pfam" id="PF00271">
    <property type="entry name" value="Helicase_C"/>
    <property type="match status" value="1"/>
</dbReference>
<comment type="similarity">
    <text evidence="1">Belongs to the SNF2/RAD54 helicase family.</text>
</comment>
<dbReference type="Gene3D" id="3.40.50.10810">
    <property type="entry name" value="Tandem AAA-ATPase domain"/>
    <property type="match status" value="1"/>
</dbReference>
<dbReference type="InterPro" id="IPR027417">
    <property type="entry name" value="P-loop_NTPase"/>
</dbReference>
<evidence type="ECO:0000256" key="2">
    <source>
        <dbReference type="ARBA" id="ARBA00022801"/>
    </source>
</evidence>
<name>A0A9J8BS72_CYPCA</name>